<dbReference type="Pfam" id="PF13171">
    <property type="entry name" value="DUF4004"/>
    <property type="match status" value="1"/>
</dbReference>
<organism evidence="2 3">
    <name type="scientific">Clostridium cadaveris</name>
    <dbReference type="NCBI Taxonomy" id="1529"/>
    <lineage>
        <taxon>Bacteria</taxon>
        <taxon>Bacillati</taxon>
        <taxon>Bacillota</taxon>
        <taxon>Clostridia</taxon>
        <taxon>Eubacteriales</taxon>
        <taxon>Clostridiaceae</taxon>
        <taxon>Clostridium</taxon>
    </lineage>
</organism>
<evidence type="ECO:0000313" key="3">
    <source>
        <dbReference type="Proteomes" id="UP000182135"/>
    </source>
</evidence>
<accession>A0A1I2L258</accession>
<dbReference type="InterPro" id="IPR025063">
    <property type="entry name" value="DUF4004"/>
</dbReference>
<gene>
    <name evidence="1" type="ORF">DBY38_14570</name>
    <name evidence="2" type="ORF">SAMN04487885_108103</name>
</gene>
<dbReference type="RefSeq" id="WP_027637765.1">
    <property type="nucleotide sequence ID" value="NZ_BAAACD010000008.1"/>
</dbReference>
<dbReference type="Proteomes" id="UP000182135">
    <property type="component" value="Unassembled WGS sequence"/>
</dbReference>
<proteinExistence type="predicted"/>
<keyword evidence="3" id="KW-1185">Reference proteome</keyword>
<protein>
    <submittedName>
        <fullName evidence="1">DUF4004 domain-containing protein</fullName>
    </submittedName>
</protein>
<evidence type="ECO:0000313" key="4">
    <source>
        <dbReference type="Proteomes" id="UP000246114"/>
    </source>
</evidence>
<name>A0A1I2L258_9CLOT</name>
<dbReference type="Proteomes" id="UP000246114">
    <property type="component" value="Unassembled WGS sequence"/>
</dbReference>
<dbReference type="GeneID" id="90546086"/>
<dbReference type="EMBL" id="FOOE01000008">
    <property type="protein sequence ID" value="SFF73364.1"/>
    <property type="molecule type" value="Genomic_DNA"/>
</dbReference>
<dbReference type="AlphaFoldDB" id="A0A1I2L258"/>
<reference evidence="2 3" key="1">
    <citation type="submission" date="2016-10" db="EMBL/GenBank/DDBJ databases">
        <authorList>
            <person name="de Groot N.N."/>
        </authorList>
    </citation>
    <scope>NUCLEOTIDE SEQUENCE [LARGE SCALE GENOMIC DNA]</scope>
    <source>
        <strain evidence="2 3">NLAE-zl-G419</strain>
    </source>
</reference>
<dbReference type="eggNOG" id="COG0789">
    <property type="taxonomic scope" value="Bacteria"/>
</dbReference>
<dbReference type="STRING" id="1529.SAMN04487885_108103"/>
<evidence type="ECO:0000313" key="1">
    <source>
        <dbReference type="EMBL" id="PWL51457.1"/>
    </source>
</evidence>
<reference evidence="1 4" key="2">
    <citation type="submission" date="2018-03" db="EMBL/GenBank/DDBJ databases">
        <title>The uncultured portion of the human microbiome is neutrally assembled.</title>
        <authorList>
            <person name="Jeraldo P."/>
            <person name="Boardman L."/>
            <person name="White B.A."/>
            <person name="Nelson H."/>
            <person name="Goldenfeld N."/>
            <person name="Chia N."/>
        </authorList>
    </citation>
    <scope>NUCLEOTIDE SEQUENCE [LARGE SCALE GENOMIC DNA]</scope>
    <source>
        <strain evidence="1">CIM:MAG 903</strain>
    </source>
</reference>
<dbReference type="EMBL" id="QAMZ01000056">
    <property type="protein sequence ID" value="PWL51457.1"/>
    <property type="molecule type" value="Genomic_DNA"/>
</dbReference>
<evidence type="ECO:0000313" key="2">
    <source>
        <dbReference type="EMBL" id="SFF73364.1"/>
    </source>
</evidence>
<dbReference type="OrthoDB" id="1648298at2"/>
<sequence length="206" mass="23797">MEENLISKKELLEKTGISYGQLYRWKRKNIIPEEWFIKKSSFTGQETYFPEDKILERIEKIKAMKDELSLEELANMFSPKPTSVNLSKEEVLEKGILSQNAINIYEDMGKVIENFESILQVYIMENLLMTGEITLDEGKALLSILVKENENINGVNYNILLVRKLGISIWMVGEFSENVFIEPQGKIVIKKAIGDFVEELKVKLNK</sequence>